<reference evidence="2" key="1">
    <citation type="journal article" date="2022" name="bioRxiv">
        <title>Sequencing and chromosome-scale assembly of the giantPleurodeles waltlgenome.</title>
        <authorList>
            <person name="Brown T."/>
            <person name="Elewa A."/>
            <person name="Iarovenko S."/>
            <person name="Subramanian E."/>
            <person name="Araus A.J."/>
            <person name="Petzold A."/>
            <person name="Susuki M."/>
            <person name="Suzuki K.-i.T."/>
            <person name="Hayashi T."/>
            <person name="Toyoda A."/>
            <person name="Oliveira C."/>
            <person name="Osipova E."/>
            <person name="Leigh N.D."/>
            <person name="Simon A."/>
            <person name="Yun M.H."/>
        </authorList>
    </citation>
    <scope>NUCLEOTIDE SEQUENCE</scope>
    <source>
        <strain evidence="2">20211129_DDA</strain>
        <tissue evidence="2">Liver</tissue>
    </source>
</reference>
<gene>
    <name evidence="2" type="ORF">NDU88_001960</name>
</gene>
<dbReference type="Proteomes" id="UP001066276">
    <property type="component" value="Chromosome 4_2"/>
</dbReference>
<comment type="caution">
    <text evidence="2">The sequence shown here is derived from an EMBL/GenBank/DDBJ whole genome shotgun (WGS) entry which is preliminary data.</text>
</comment>
<dbReference type="AlphaFoldDB" id="A0AAV7SBB6"/>
<evidence type="ECO:0000313" key="3">
    <source>
        <dbReference type="Proteomes" id="UP001066276"/>
    </source>
</evidence>
<feature type="region of interest" description="Disordered" evidence="1">
    <location>
        <begin position="18"/>
        <end position="41"/>
    </location>
</feature>
<dbReference type="Gene3D" id="3.30.70.1820">
    <property type="entry name" value="L1 transposable element, RRM domain"/>
    <property type="match status" value="1"/>
</dbReference>
<evidence type="ECO:0000256" key="1">
    <source>
        <dbReference type="SAM" id="MobiDB-lite"/>
    </source>
</evidence>
<name>A0AAV7SBB6_PLEWA</name>
<protein>
    <submittedName>
        <fullName evidence="2">Uncharacterized protein</fullName>
    </submittedName>
</protein>
<accession>A0AAV7SBB6</accession>
<dbReference type="EMBL" id="JANPWB010000008">
    <property type="protein sequence ID" value="KAJ1161475.1"/>
    <property type="molecule type" value="Genomic_DNA"/>
</dbReference>
<organism evidence="2 3">
    <name type="scientific">Pleurodeles waltl</name>
    <name type="common">Iberian ribbed newt</name>
    <dbReference type="NCBI Taxonomy" id="8319"/>
    <lineage>
        <taxon>Eukaryota</taxon>
        <taxon>Metazoa</taxon>
        <taxon>Chordata</taxon>
        <taxon>Craniata</taxon>
        <taxon>Vertebrata</taxon>
        <taxon>Euteleostomi</taxon>
        <taxon>Amphibia</taxon>
        <taxon>Batrachia</taxon>
        <taxon>Caudata</taxon>
        <taxon>Salamandroidea</taxon>
        <taxon>Salamandridae</taxon>
        <taxon>Pleurodelinae</taxon>
        <taxon>Pleurodeles</taxon>
    </lineage>
</organism>
<sequence>MGLSKTAHTLAHLLDSGAPLTQAEGRNGSSSMDCMLPTSSPPPADKLDLILQEICESRAATDHRIGTIATDLGILEDNHKNLTTKVRSVDGTLTDLASQHTWNINTIFELQRRIQQLHNRPEDADGCVRRNNMRIIGIPEGGEGTNPSQFIEEWFCSAVAPHGLLTIFVVERAHSVPPC</sequence>
<evidence type="ECO:0000313" key="2">
    <source>
        <dbReference type="EMBL" id="KAJ1161475.1"/>
    </source>
</evidence>
<proteinExistence type="predicted"/>
<keyword evidence="3" id="KW-1185">Reference proteome</keyword>